<evidence type="ECO:0000313" key="2">
    <source>
        <dbReference type="EMBL" id="VVA39294.1"/>
    </source>
</evidence>
<name>A0A5E4GHM3_PRUDU</name>
<protein>
    <submittedName>
        <fullName evidence="2">Uncharacterized protein</fullName>
    </submittedName>
</protein>
<evidence type="ECO:0000256" key="1">
    <source>
        <dbReference type="SAM" id="MobiDB-lite"/>
    </source>
</evidence>
<gene>
    <name evidence="2" type="ORF">ALMOND_2B003777</name>
</gene>
<organism evidence="2 3">
    <name type="scientific">Prunus dulcis</name>
    <name type="common">Almond</name>
    <name type="synonym">Amygdalus dulcis</name>
    <dbReference type="NCBI Taxonomy" id="3755"/>
    <lineage>
        <taxon>Eukaryota</taxon>
        <taxon>Viridiplantae</taxon>
        <taxon>Streptophyta</taxon>
        <taxon>Embryophyta</taxon>
        <taxon>Tracheophyta</taxon>
        <taxon>Spermatophyta</taxon>
        <taxon>Magnoliopsida</taxon>
        <taxon>eudicotyledons</taxon>
        <taxon>Gunneridae</taxon>
        <taxon>Pentapetalae</taxon>
        <taxon>rosids</taxon>
        <taxon>fabids</taxon>
        <taxon>Rosales</taxon>
        <taxon>Rosaceae</taxon>
        <taxon>Amygdaloideae</taxon>
        <taxon>Amygdaleae</taxon>
        <taxon>Prunus</taxon>
    </lineage>
</organism>
<reference evidence="3" key="1">
    <citation type="journal article" date="2020" name="Plant J.">
        <title>Transposons played a major role in the diversification between the closely related almond and peach genomes: results from the almond genome sequence.</title>
        <authorList>
            <person name="Alioto T."/>
            <person name="Alexiou K.G."/>
            <person name="Bardil A."/>
            <person name="Barteri F."/>
            <person name="Castanera R."/>
            <person name="Cruz F."/>
            <person name="Dhingra A."/>
            <person name="Duval H."/>
            <person name="Fernandez I Marti A."/>
            <person name="Frias L."/>
            <person name="Galan B."/>
            <person name="Garcia J.L."/>
            <person name="Howad W."/>
            <person name="Gomez-Garrido J."/>
            <person name="Gut M."/>
            <person name="Julca I."/>
            <person name="Morata J."/>
            <person name="Puigdomenech P."/>
            <person name="Ribeca P."/>
            <person name="Rubio Cabetas M.J."/>
            <person name="Vlasova A."/>
            <person name="Wirthensohn M."/>
            <person name="Garcia-Mas J."/>
            <person name="Gabaldon T."/>
            <person name="Casacuberta J.M."/>
            <person name="Arus P."/>
        </authorList>
    </citation>
    <scope>NUCLEOTIDE SEQUENCE [LARGE SCALE GENOMIC DNA]</scope>
    <source>
        <strain evidence="3">cv. Texas</strain>
    </source>
</reference>
<proteinExistence type="predicted"/>
<evidence type="ECO:0000313" key="3">
    <source>
        <dbReference type="Proteomes" id="UP000327085"/>
    </source>
</evidence>
<dbReference type="EMBL" id="CABIKO010000767">
    <property type="protein sequence ID" value="VVA39294.1"/>
    <property type="molecule type" value="Genomic_DNA"/>
</dbReference>
<dbReference type="AlphaFoldDB" id="A0A5E4GHM3"/>
<dbReference type="Proteomes" id="UP000327085">
    <property type="component" value="Unassembled WGS sequence"/>
</dbReference>
<accession>A0A5E4GHM3</accession>
<sequence length="128" mass="14274">MEIPYNLTAIQGQRIGREAIGNPNDEVSSERSISGSAESGNEINNLSCDEVVVEGRETLNERRDEEEGRRWQRECRTRGRVGDAVTASPPTTFCECVMRKCLNFGAREVRVLFITLQGLSTVQPGRTN</sequence>
<dbReference type="InParanoid" id="A0A5E4GHM3"/>
<feature type="compositionally biased region" description="Low complexity" evidence="1">
    <location>
        <begin position="30"/>
        <end position="39"/>
    </location>
</feature>
<dbReference type="Gramene" id="VVA39294">
    <property type="protein sequence ID" value="VVA39294"/>
    <property type="gene ID" value="Prudul26B003777"/>
</dbReference>
<feature type="region of interest" description="Disordered" evidence="1">
    <location>
        <begin position="19"/>
        <end position="42"/>
    </location>
</feature>